<proteinExistence type="predicted"/>
<organism evidence="2 3">
    <name type="scientific">Trypanosoma rangeli SC58</name>
    <dbReference type="NCBI Taxonomy" id="429131"/>
    <lineage>
        <taxon>Eukaryota</taxon>
        <taxon>Discoba</taxon>
        <taxon>Euglenozoa</taxon>
        <taxon>Kinetoplastea</taxon>
        <taxon>Metakinetoplastina</taxon>
        <taxon>Trypanosomatida</taxon>
        <taxon>Trypanosomatidae</taxon>
        <taxon>Trypanosoma</taxon>
        <taxon>Herpetosoma</taxon>
    </lineage>
</organism>
<protein>
    <submittedName>
        <fullName evidence="2">Uncharacterized protein</fullName>
    </submittedName>
</protein>
<evidence type="ECO:0000256" key="1">
    <source>
        <dbReference type="SAM" id="MobiDB-lite"/>
    </source>
</evidence>
<dbReference type="Proteomes" id="UP000031737">
    <property type="component" value="Unassembled WGS sequence"/>
</dbReference>
<dbReference type="VEuPathDB" id="TriTrypDB:TRSC58_04297"/>
<keyword evidence="3" id="KW-1185">Reference proteome</keyword>
<feature type="region of interest" description="Disordered" evidence="1">
    <location>
        <begin position="50"/>
        <end position="88"/>
    </location>
</feature>
<sequence length="1619" mass="176019">MPFRDAAALHLPVERTEVLYAVATGDVRLWERRIIHSAREHVIAATAIGSSDTVDRRGGGASAQRKNPSAPGLSQPQKQQQRKGTDDRGGMLSCFWSGLPAVAPATSAEAVTSGEDNGADFSQYTGPNFYILMELMQGAMYMTTEATKTDASACAPTLIQRMPWSGDLLTALLNMMIFHGNVPAVGRFLGVLLSSYVMALVFHRCRRDGSAARAQSTEKLKANEEGDETGGAHMQLLQSEAFTALIARLAQIYFPLWRRLNGAEEDPARRAEARAQAGKLQLHMRCLPLPQSHRNPLTKWRSRSSGGASEDGGGGDSSQAAASRGSRSKIIESVFNQRSTRRACVGLRACSDAKQRGNLGAAAKAMPAVAANEKAEAGEKDEDADGEEDENVEDVPLTLEHVQEIVVCIALAELGRLVLLSDVADVPGGASQDVHAPPRGQGVTPEESAREEASDASCAAFVTYVRRAGSASTAELVRGVAVILREVGGAWRRQLSTDAAASTSEQTPPGRGTHPRVNSNHCWVVVAMCRVLKCVSQTLGGVCLTFALEPTQREGCQQPWMYQEKDLCYMNLLLTCLCVAGEQLPPSLAQFALRLTEFTLSDVLLMSGHAHASAAPPPQQATSRRCTIDGVNDDGHDDAKDPAAERLRLTSDRVWNAEARWRYLAASALRTTVLRFMRDCYARGSVVPTDTHARWLSALLRQQVLLWERSLRGVVLLAPHVCSGATSLPRDEADFEQRDAVIAVNPREQPEAAYRMVWWGTQMLLECLCALRDMFAAGPVCGFLRDTVPFVAAIRELGRVLQMVCWIDLDARRATPPGARHSKASRETTEASVAAAKVFPFPVLAATERRFFLGAMLVYGISATADALLFFHAWTNRWELHAGAGDPESAGTNINQRKDLASSSGVGVLNACRRWVTDVSQSLLLPSVVRVLQSIAFCIPTESMLPALLRLNRSVEFRAASHVAWTGDHAARGNARMHETCRQHATVLTPGTTTTSSSAWAPTPFTECLHVAREVMALASSVQQVLLSHNLRALTPASPHDEKMARWMMKPFGNASLSQPGDTAPRCKVLLHIVEGLVQRVPWAGCASAPLRDPRDVGGAKTSVLTAGEPSHADSDALPASPPLFAATYVIATTSALLRFASFADTWPGGRQQLLGAVPPARVRAVLLGVMANWFRSIEDAAFRRTLMREELRLRQRQQPCPQPQEGREGGGVLSTVSDMWDGLMTFLSLRTPQESDAARTRKAEWAAIDTYVDSHYSLICDDIVYMAMTLYALERELRTRRLATVTASDASTPYVTLQRLAQHSLESLLPDVEVPATFCFAPLATCCTGDMASSAATEGSLTGLMGFPGNFSLLLRRLVADGMPGGRHDATGCRGGWEGPPIEGLLLEQASALVRVMAAVAALTQHTTNEGSSTPAATEPPPKTVTFVLNPAALSFSQWRKLCFALHAMRRAEADNISFTSPAAECRFHHLQTCTENMQEAAFCTQLERGQEGSEGEGHRCLACCPSAECEVYLRLYVEAGLALVNRSRMDVLVCRSTTAEERRVLFVLVLVLRRAVTIFFAAREAPGELREAHHARNRHPSLPRKQSRRKAEKDVLLRIAVFAFGVRPLLCAEELLH</sequence>
<comment type="caution">
    <text evidence="2">The sequence shown here is derived from an EMBL/GenBank/DDBJ whole genome shotgun (WGS) entry which is preliminary data.</text>
</comment>
<feature type="region of interest" description="Disordered" evidence="1">
    <location>
        <begin position="370"/>
        <end position="390"/>
    </location>
</feature>
<feature type="compositionally biased region" description="Polar residues" evidence="1">
    <location>
        <begin position="64"/>
        <end position="79"/>
    </location>
</feature>
<feature type="region of interest" description="Disordered" evidence="1">
    <location>
        <begin position="1572"/>
        <end position="1591"/>
    </location>
</feature>
<feature type="region of interest" description="Disordered" evidence="1">
    <location>
        <begin position="287"/>
        <end position="325"/>
    </location>
</feature>
<feature type="region of interest" description="Disordered" evidence="1">
    <location>
        <begin position="1092"/>
        <end position="1116"/>
    </location>
</feature>
<evidence type="ECO:0000313" key="2">
    <source>
        <dbReference type="EMBL" id="ESL08008.1"/>
    </source>
</evidence>
<reference evidence="2 3" key="1">
    <citation type="submission" date="2013-07" db="EMBL/GenBank/DDBJ databases">
        <authorList>
            <person name="Stoco P.H."/>
            <person name="Wagner G."/>
            <person name="Gerber A."/>
            <person name="Zaha A."/>
            <person name="Thompson C."/>
            <person name="Bartholomeu D.C."/>
            <person name="Luckemeyer D.D."/>
            <person name="Bahia D."/>
            <person name="Loreto E."/>
            <person name="Prestes E.B."/>
            <person name="Lima F.M."/>
            <person name="Rodrigues-Luiz G."/>
            <person name="Vallejo G.A."/>
            <person name="Filho J.F."/>
            <person name="Monteiro K.M."/>
            <person name="Tyler K.M."/>
            <person name="de Almeida L.G."/>
            <person name="Ortiz M.F."/>
            <person name="Siervo M.A."/>
            <person name="de Moraes M.H."/>
            <person name="Cunha O.L."/>
            <person name="Mendonca-Neto R."/>
            <person name="Silva R."/>
            <person name="Teixeira S.M."/>
            <person name="Murta S.M."/>
            <person name="Sincero T.C."/>
            <person name="Mendes T.A."/>
            <person name="Urmenyi T.P."/>
            <person name="Silva V.G."/>
            <person name="da Rocha W.D."/>
            <person name="Andersson B."/>
            <person name="Romanha A.J."/>
            <person name="Steindel M."/>
            <person name="de Vasconcelos A.T."/>
            <person name="Grisard E.C."/>
        </authorList>
    </citation>
    <scope>NUCLEOTIDE SEQUENCE [LARGE SCALE GENOMIC DNA]</scope>
    <source>
        <strain evidence="2 3">SC58</strain>
    </source>
</reference>
<accession>A0A061IXZ4</accession>
<name>A0A061IXZ4_TRYRA</name>
<gene>
    <name evidence="2" type="ORF">TRSC58_04297</name>
</gene>
<evidence type="ECO:0000313" key="3">
    <source>
        <dbReference type="Proteomes" id="UP000031737"/>
    </source>
</evidence>
<dbReference type="EMBL" id="AUPL01004297">
    <property type="protein sequence ID" value="ESL08008.1"/>
    <property type="molecule type" value="Genomic_DNA"/>
</dbReference>
<feature type="compositionally biased region" description="Acidic residues" evidence="1">
    <location>
        <begin position="379"/>
        <end position="390"/>
    </location>
</feature>
<feature type="compositionally biased region" description="Basic residues" evidence="1">
    <location>
        <begin position="1577"/>
        <end position="1590"/>
    </location>
</feature>
<feature type="region of interest" description="Disordered" evidence="1">
    <location>
        <begin position="429"/>
        <end position="454"/>
    </location>
</feature>
<dbReference type="OrthoDB" id="252739at2759"/>